<dbReference type="EMBL" id="BAER01000045">
    <property type="protein sequence ID" value="GAC32981.1"/>
    <property type="molecule type" value="Genomic_DNA"/>
</dbReference>
<evidence type="ECO:0000259" key="6">
    <source>
        <dbReference type="PROSITE" id="PS50931"/>
    </source>
</evidence>
<dbReference type="InterPro" id="IPR005119">
    <property type="entry name" value="LysR_subst-bd"/>
</dbReference>
<protein>
    <submittedName>
        <fullName evidence="7">LysR family transcriptional regulator, transcriptional activator of nhaA</fullName>
    </submittedName>
</protein>
<evidence type="ECO:0000256" key="4">
    <source>
        <dbReference type="ARBA" id="ARBA00023159"/>
    </source>
</evidence>
<keyword evidence="5" id="KW-0804">Transcription</keyword>
<feature type="domain" description="HTH lysR-type" evidence="6">
    <location>
        <begin position="4"/>
        <end position="61"/>
    </location>
</feature>
<dbReference type="Proteomes" id="UP000006322">
    <property type="component" value="Unassembled WGS sequence"/>
</dbReference>
<dbReference type="RefSeq" id="WP_007104764.1">
    <property type="nucleotide sequence ID" value="NZ_BAER01000045.1"/>
</dbReference>
<name>K6ZA16_9ALTE</name>
<dbReference type="Gene3D" id="3.40.190.290">
    <property type="match status" value="1"/>
</dbReference>
<comment type="similarity">
    <text evidence="1">Belongs to the LysR transcriptional regulatory family.</text>
</comment>
<evidence type="ECO:0000256" key="5">
    <source>
        <dbReference type="ARBA" id="ARBA00023163"/>
    </source>
</evidence>
<accession>K6ZA16</accession>
<dbReference type="SUPFAM" id="SSF46785">
    <property type="entry name" value="Winged helix' DNA-binding domain"/>
    <property type="match status" value="1"/>
</dbReference>
<keyword evidence="4" id="KW-0010">Activator</keyword>
<comment type="caution">
    <text evidence="7">The sequence shown here is derived from an EMBL/GenBank/DDBJ whole genome shotgun (WGS) entry which is preliminary data.</text>
</comment>
<evidence type="ECO:0000256" key="2">
    <source>
        <dbReference type="ARBA" id="ARBA00023015"/>
    </source>
</evidence>
<dbReference type="AlphaFoldDB" id="K6ZA16"/>
<proteinExistence type="inferred from homology"/>
<dbReference type="GO" id="GO:2000142">
    <property type="term" value="P:regulation of DNA-templated transcription initiation"/>
    <property type="evidence" value="ECO:0007669"/>
    <property type="project" value="TreeGrafter"/>
</dbReference>
<evidence type="ECO:0000313" key="8">
    <source>
        <dbReference type="Proteomes" id="UP000006322"/>
    </source>
</evidence>
<dbReference type="Gene3D" id="1.10.10.10">
    <property type="entry name" value="Winged helix-like DNA-binding domain superfamily/Winged helix DNA-binding domain"/>
    <property type="match status" value="1"/>
</dbReference>
<dbReference type="PANTHER" id="PTHR30293:SF2">
    <property type="entry name" value="TRANSCRIPTIONAL ACTIVATOR PROTEIN NHAR"/>
    <property type="match status" value="1"/>
</dbReference>
<dbReference type="InterPro" id="IPR036390">
    <property type="entry name" value="WH_DNA-bd_sf"/>
</dbReference>
<evidence type="ECO:0000313" key="7">
    <source>
        <dbReference type="EMBL" id="GAC32981.1"/>
    </source>
</evidence>
<keyword evidence="2" id="KW-0805">Transcription regulation</keyword>
<dbReference type="SUPFAM" id="SSF53850">
    <property type="entry name" value="Periplasmic binding protein-like II"/>
    <property type="match status" value="1"/>
</dbReference>
<reference evidence="8" key="1">
    <citation type="journal article" date="2014" name="Environ. Microbiol.">
        <title>Comparative genomics of the marine bacterial genus Glaciecola reveals the high degree of genomic diversity and genomic characteristic for cold adaptation.</title>
        <authorList>
            <person name="Qin Q.L."/>
            <person name="Xie B.B."/>
            <person name="Yu Y."/>
            <person name="Shu Y.L."/>
            <person name="Rong J.C."/>
            <person name="Zhang Y.J."/>
            <person name="Zhao D.L."/>
            <person name="Chen X.L."/>
            <person name="Zhang X.Y."/>
            <person name="Chen B."/>
            <person name="Zhou B.C."/>
            <person name="Zhang Y.Z."/>
        </authorList>
    </citation>
    <scope>NUCLEOTIDE SEQUENCE [LARGE SCALE GENOMIC DNA]</scope>
    <source>
        <strain evidence="8">LMG 21857</strain>
    </source>
</reference>
<dbReference type="InterPro" id="IPR000847">
    <property type="entry name" value="LysR_HTH_N"/>
</dbReference>
<dbReference type="PANTHER" id="PTHR30293">
    <property type="entry name" value="TRANSCRIPTIONAL REGULATORY PROTEIN NAC-RELATED"/>
    <property type="match status" value="1"/>
</dbReference>
<keyword evidence="8" id="KW-1185">Reference proteome</keyword>
<dbReference type="GO" id="GO:0003677">
    <property type="term" value="F:DNA binding"/>
    <property type="evidence" value="ECO:0007669"/>
    <property type="project" value="UniProtKB-KW"/>
</dbReference>
<dbReference type="InterPro" id="IPR036388">
    <property type="entry name" value="WH-like_DNA-bd_sf"/>
</dbReference>
<keyword evidence="3" id="KW-0238">DNA-binding</keyword>
<dbReference type="STRING" id="1129793.GPLA_2076"/>
<dbReference type="OrthoDB" id="464481at2"/>
<dbReference type="Pfam" id="PF03466">
    <property type="entry name" value="LysR_substrate"/>
    <property type="match status" value="1"/>
</dbReference>
<evidence type="ECO:0000256" key="3">
    <source>
        <dbReference type="ARBA" id="ARBA00023125"/>
    </source>
</evidence>
<organism evidence="7 8">
    <name type="scientific">Paraglaciecola polaris LMG 21857</name>
    <dbReference type="NCBI Taxonomy" id="1129793"/>
    <lineage>
        <taxon>Bacteria</taxon>
        <taxon>Pseudomonadati</taxon>
        <taxon>Pseudomonadota</taxon>
        <taxon>Gammaproteobacteria</taxon>
        <taxon>Alteromonadales</taxon>
        <taxon>Alteromonadaceae</taxon>
        <taxon>Paraglaciecola</taxon>
    </lineage>
</organism>
<sequence>MNQLNYQHLYYFYVTAKEGSIVKAAHLLHLTPQTISEQIRTLEAYFGFDLFDRVGKRLQLNSQGQLSYNFAKDIFNLGSELLLSVKNQNQNQQRVLSVGVTDVLPKVLAFDMFQRCLIQHPDVRLVCKEGDLPNLCAELAMNKIDGILSDRPLPRNSHIKAYNHLLQRSGLSFFVAQSLAPEYLKDFPQCLDNKPFLLPGDNSAQKLSILAWFAKHNINPQIAAEFEDGALMKIFAQRGYGVFCSPTSVERDIEKQYKVTVIGRTKALTERLYLISPERTVSNPLLTPLLSQIDELAPA</sequence>
<dbReference type="GO" id="GO:0003700">
    <property type="term" value="F:DNA-binding transcription factor activity"/>
    <property type="evidence" value="ECO:0007669"/>
    <property type="project" value="InterPro"/>
</dbReference>
<dbReference type="PROSITE" id="PS50931">
    <property type="entry name" value="HTH_LYSR"/>
    <property type="match status" value="1"/>
</dbReference>
<gene>
    <name evidence="7" type="primary">nhaR</name>
    <name evidence="7" type="ORF">GPLA_2076</name>
</gene>
<evidence type="ECO:0000256" key="1">
    <source>
        <dbReference type="ARBA" id="ARBA00009437"/>
    </source>
</evidence>
<dbReference type="Pfam" id="PF00126">
    <property type="entry name" value="HTH_1"/>
    <property type="match status" value="1"/>
</dbReference>